<evidence type="ECO:0000313" key="2">
    <source>
        <dbReference type="Proteomes" id="UP000265520"/>
    </source>
</evidence>
<organism evidence="1 2">
    <name type="scientific">Trifolium medium</name>
    <dbReference type="NCBI Taxonomy" id="97028"/>
    <lineage>
        <taxon>Eukaryota</taxon>
        <taxon>Viridiplantae</taxon>
        <taxon>Streptophyta</taxon>
        <taxon>Embryophyta</taxon>
        <taxon>Tracheophyta</taxon>
        <taxon>Spermatophyta</taxon>
        <taxon>Magnoliopsida</taxon>
        <taxon>eudicotyledons</taxon>
        <taxon>Gunneridae</taxon>
        <taxon>Pentapetalae</taxon>
        <taxon>rosids</taxon>
        <taxon>fabids</taxon>
        <taxon>Fabales</taxon>
        <taxon>Fabaceae</taxon>
        <taxon>Papilionoideae</taxon>
        <taxon>50 kb inversion clade</taxon>
        <taxon>NPAAA clade</taxon>
        <taxon>Hologalegina</taxon>
        <taxon>IRL clade</taxon>
        <taxon>Trifolieae</taxon>
        <taxon>Trifolium</taxon>
    </lineage>
</organism>
<name>A0A392TU22_9FABA</name>
<sequence>MASTVRVSGSLCEHQREKAAKCSEVLAERADPR</sequence>
<reference evidence="1 2" key="1">
    <citation type="journal article" date="2018" name="Front. Plant Sci.">
        <title>Red Clover (Trifolium pratense) and Zigzag Clover (T. medium) - A Picture of Genomic Similarities and Differences.</title>
        <authorList>
            <person name="Dluhosova J."/>
            <person name="Istvanek J."/>
            <person name="Nedelnik J."/>
            <person name="Repkova J."/>
        </authorList>
    </citation>
    <scope>NUCLEOTIDE SEQUENCE [LARGE SCALE GENOMIC DNA]</scope>
    <source>
        <strain evidence="2">cv. 10/8</strain>
        <tissue evidence="1">Leaf</tissue>
    </source>
</reference>
<accession>A0A392TU22</accession>
<dbReference type="EMBL" id="LXQA010635182">
    <property type="protein sequence ID" value="MCI63335.1"/>
    <property type="molecule type" value="Genomic_DNA"/>
</dbReference>
<protein>
    <submittedName>
        <fullName evidence="1">Uncharacterized protein</fullName>
    </submittedName>
</protein>
<dbReference type="AlphaFoldDB" id="A0A392TU22"/>
<comment type="caution">
    <text evidence="1">The sequence shown here is derived from an EMBL/GenBank/DDBJ whole genome shotgun (WGS) entry which is preliminary data.</text>
</comment>
<keyword evidence="2" id="KW-1185">Reference proteome</keyword>
<proteinExistence type="predicted"/>
<evidence type="ECO:0000313" key="1">
    <source>
        <dbReference type="EMBL" id="MCI63335.1"/>
    </source>
</evidence>
<dbReference type="Proteomes" id="UP000265520">
    <property type="component" value="Unassembled WGS sequence"/>
</dbReference>